<protein>
    <submittedName>
        <fullName evidence="1">Uncharacterized protein</fullName>
    </submittedName>
</protein>
<sequence>MRHQVHGDTIGPVTFNLCSIFVGVGRMFYITDTDNENNLRSSYIRFLPSPTGIRPAAVQNASVVLY</sequence>
<gene>
    <name evidence="1" type="ORF">QE152_g31202</name>
</gene>
<name>A0AAW1JCF7_POPJA</name>
<dbReference type="EMBL" id="JASPKY010000436">
    <property type="protein sequence ID" value="KAK9700507.1"/>
    <property type="molecule type" value="Genomic_DNA"/>
</dbReference>
<reference evidence="1 2" key="1">
    <citation type="journal article" date="2024" name="BMC Genomics">
        <title>De novo assembly and annotation of Popillia japonica's genome with initial clues to its potential as an invasive pest.</title>
        <authorList>
            <person name="Cucini C."/>
            <person name="Boschi S."/>
            <person name="Funari R."/>
            <person name="Cardaioli E."/>
            <person name="Iannotti N."/>
            <person name="Marturano G."/>
            <person name="Paoli F."/>
            <person name="Bruttini M."/>
            <person name="Carapelli A."/>
            <person name="Frati F."/>
            <person name="Nardi F."/>
        </authorList>
    </citation>
    <scope>NUCLEOTIDE SEQUENCE [LARGE SCALE GENOMIC DNA]</scope>
    <source>
        <strain evidence="1">DMR45628</strain>
    </source>
</reference>
<dbReference type="Proteomes" id="UP001458880">
    <property type="component" value="Unassembled WGS sequence"/>
</dbReference>
<organism evidence="1 2">
    <name type="scientific">Popillia japonica</name>
    <name type="common">Japanese beetle</name>
    <dbReference type="NCBI Taxonomy" id="7064"/>
    <lineage>
        <taxon>Eukaryota</taxon>
        <taxon>Metazoa</taxon>
        <taxon>Ecdysozoa</taxon>
        <taxon>Arthropoda</taxon>
        <taxon>Hexapoda</taxon>
        <taxon>Insecta</taxon>
        <taxon>Pterygota</taxon>
        <taxon>Neoptera</taxon>
        <taxon>Endopterygota</taxon>
        <taxon>Coleoptera</taxon>
        <taxon>Polyphaga</taxon>
        <taxon>Scarabaeiformia</taxon>
        <taxon>Scarabaeidae</taxon>
        <taxon>Rutelinae</taxon>
        <taxon>Popillia</taxon>
    </lineage>
</organism>
<evidence type="ECO:0000313" key="1">
    <source>
        <dbReference type="EMBL" id="KAK9700507.1"/>
    </source>
</evidence>
<accession>A0AAW1JCF7</accession>
<dbReference type="AlphaFoldDB" id="A0AAW1JCF7"/>
<comment type="caution">
    <text evidence="1">The sequence shown here is derived from an EMBL/GenBank/DDBJ whole genome shotgun (WGS) entry which is preliminary data.</text>
</comment>
<proteinExistence type="predicted"/>
<keyword evidence="2" id="KW-1185">Reference proteome</keyword>
<evidence type="ECO:0000313" key="2">
    <source>
        <dbReference type="Proteomes" id="UP001458880"/>
    </source>
</evidence>